<dbReference type="AlphaFoldDB" id="K9UMJ2"/>
<name>K9UMJ2_CHAP6</name>
<gene>
    <name evidence="1" type="ORF">Cha6605_4960</name>
</gene>
<accession>K9UMJ2</accession>
<dbReference type="Proteomes" id="UP000010366">
    <property type="component" value="Chromosome"/>
</dbReference>
<dbReference type="HOGENOM" id="CLU_2988229_0_0_3"/>
<evidence type="ECO:0000313" key="2">
    <source>
        <dbReference type="Proteomes" id="UP000010366"/>
    </source>
</evidence>
<sequence length="57" mass="6647">MLQMIWCLTEYLPKLTLVDASWVGEILDRLVDLDANIPKFFKNLGILRGYYLLELTS</sequence>
<keyword evidence="2" id="KW-1185">Reference proteome</keyword>
<evidence type="ECO:0000313" key="1">
    <source>
        <dbReference type="EMBL" id="AFY95868.1"/>
    </source>
</evidence>
<reference evidence="1 2" key="1">
    <citation type="submission" date="2012-05" db="EMBL/GenBank/DDBJ databases">
        <title>Finished chromosome of genome of Chamaesiphon sp. PCC 6605.</title>
        <authorList>
            <consortium name="US DOE Joint Genome Institute"/>
            <person name="Gugger M."/>
            <person name="Coursin T."/>
            <person name="Rippka R."/>
            <person name="Tandeau De Marsac N."/>
            <person name="Huntemann M."/>
            <person name="Wei C.-L."/>
            <person name="Han J."/>
            <person name="Detter J.C."/>
            <person name="Han C."/>
            <person name="Tapia R."/>
            <person name="Chen A."/>
            <person name="Kyrpides N."/>
            <person name="Mavromatis K."/>
            <person name="Markowitz V."/>
            <person name="Szeto E."/>
            <person name="Ivanova N."/>
            <person name="Pagani I."/>
            <person name="Pati A."/>
            <person name="Goodwin L."/>
            <person name="Nordberg H.P."/>
            <person name="Cantor M.N."/>
            <person name="Hua S.X."/>
            <person name="Woyke T."/>
            <person name="Kerfeld C.A."/>
        </authorList>
    </citation>
    <scope>NUCLEOTIDE SEQUENCE [LARGE SCALE GENOMIC DNA]</scope>
    <source>
        <strain evidence="2">ATCC 27169 / PCC 6605</strain>
    </source>
</reference>
<protein>
    <submittedName>
        <fullName evidence="1">Uncharacterized protein</fullName>
    </submittedName>
</protein>
<proteinExistence type="predicted"/>
<dbReference type="EMBL" id="CP003600">
    <property type="protein sequence ID" value="AFY95868.1"/>
    <property type="molecule type" value="Genomic_DNA"/>
</dbReference>
<dbReference type="KEGG" id="cmp:Cha6605_4960"/>
<dbReference type="RefSeq" id="WP_015161957.1">
    <property type="nucleotide sequence ID" value="NC_019697.1"/>
</dbReference>
<organism evidence="1 2">
    <name type="scientific">Chamaesiphon minutus (strain ATCC 27169 / PCC 6605)</name>
    <dbReference type="NCBI Taxonomy" id="1173020"/>
    <lineage>
        <taxon>Bacteria</taxon>
        <taxon>Bacillati</taxon>
        <taxon>Cyanobacteriota</taxon>
        <taxon>Cyanophyceae</taxon>
        <taxon>Gomontiellales</taxon>
        <taxon>Chamaesiphonaceae</taxon>
        <taxon>Chamaesiphon</taxon>
    </lineage>
</organism>